<dbReference type="EMBL" id="JAIWYP010000013">
    <property type="protein sequence ID" value="KAH3714900.1"/>
    <property type="molecule type" value="Genomic_DNA"/>
</dbReference>
<reference evidence="1" key="1">
    <citation type="journal article" date="2019" name="bioRxiv">
        <title>The Genome of the Zebra Mussel, Dreissena polymorpha: A Resource for Invasive Species Research.</title>
        <authorList>
            <person name="McCartney M.A."/>
            <person name="Auch B."/>
            <person name="Kono T."/>
            <person name="Mallez S."/>
            <person name="Zhang Y."/>
            <person name="Obille A."/>
            <person name="Becker A."/>
            <person name="Abrahante J.E."/>
            <person name="Garbe J."/>
            <person name="Badalamenti J.P."/>
            <person name="Herman A."/>
            <person name="Mangelson H."/>
            <person name="Liachko I."/>
            <person name="Sullivan S."/>
            <person name="Sone E.D."/>
            <person name="Koren S."/>
            <person name="Silverstein K.A.T."/>
            <person name="Beckman K.B."/>
            <person name="Gohl D.M."/>
        </authorList>
    </citation>
    <scope>NUCLEOTIDE SEQUENCE</scope>
    <source>
        <strain evidence="1">Duluth1</strain>
        <tissue evidence="1">Whole animal</tissue>
    </source>
</reference>
<dbReference type="Proteomes" id="UP000828390">
    <property type="component" value="Unassembled WGS sequence"/>
</dbReference>
<keyword evidence="2" id="KW-1185">Reference proteome</keyword>
<name>A0A9D4C0E4_DREPO</name>
<reference evidence="1" key="2">
    <citation type="submission" date="2020-11" db="EMBL/GenBank/DDBJ databases">
        <authorList>
            <person name="McCartney M.A."/>
            <person name="Auch B."/>
            <person name="Kono T."/>
            <person name="Mallez S."/>
            <person name="Becker A."/>
            <person name="Gohl D.M."/>
            <person name="Silverstein K.A.T."/>
            <person name="Koren S."/>
            <person name="Bechman K.B."/>
            <person name="Herman A."/>
            <person name="Abrahante J.E."/>
            <person name="Garbe J."/>
        </authorList>
    </citation>
    <scope>NUCLEOTIDE SEQUENCE</scope>
    <source>
        <strain evidence="1">Duluth1</strain>
        <tissue evidence="1">Whole animal</tissue>
    </source>
</reference>
<accession>A0A9D4C0E4</accession>
<evidence type="ECO:0000313" key="1">
    <source>
        <dbReference type="EMBL" id="KAH3714900.1"/>
    </source>
</evidence>
<protein>
    <submittedName>
        <fullName evidence="1">Uncharacterized protein</fullName>
    </submittedName>
</protein>
<gene>
    <name evidence="1" type="ORF">DPMN_057602</name>
</gene>
<organism evidence="1 2">
    <name type="scientific">Dreissena polymorpha</name>
    <name type="common">Zebra mussel</name>
    <name type="synonym">Mytilus polymorpha</name>
    <dbReference type="NCBI Taxonomy" id="45954"/>
    <lineage>
        <taxon>Eukaryota</taxon>
        <taxon>Metazoa</taxon>
        <taxon>Spiralia</taxon>
        <taxon>Lophotrochozoa</taxon>
        <taxon>Mollusca</taxon>
        <taxon>Bivalvia</taxon>
        <taxon>Autobranchia</taxon>
        <taxon>Heteroconchia</taxon>
        <taxon>Euheterodonta</taxon>
        <taxon>Imparidentia</taxon>
        <taxon>Neoheterodontei</taxon>
        <taxon>Myida</taxon>
        <taxon>Dreissenoidea</taxon>
        <taxon>Dreissenidae</taxon>
        <taxon>Dreissena</taxon>
    </lineage>
</organism>
<evidence type="ECO:0000313" key="2">
    <source>
        <dbReference type="Proteomes" id="UP000828390"/>
    </source>
</evidence>
<comment type="caution">
    <text evidence="1">The sequence shown here is derived from an EMBL/GenBank/DDBJ whole genome shotgun (WGS) entry which is preliminary data.</text>
</comment>
<dbReference type="AlphaFoldDB" id="A0A9D4C0E4"/>
<proteinExistence type="predicted"/>
<sequence>MLLTLTFSIPAGHEATLLTHSFPIPVGHETMLLTLTFYIPAGHRLGYKDLNGPGTKQNPVDTANLVKLDFANYVALF</sequence>